<accession>A0ACB9XVK2</accession>
<name>A0ACB9XVK2_CHAAC</name>
<sequence>MQVAKQDTIEIGARERAQFRSSVQVCACVPGCVSDVLLHRAYFSSPYSLSSDRSSEPRPTTWKLERGEEKERMGRERKRTVRWGRKRMERKEREDRRRAEAERQQRMERHETERTDGRMEPNERRRSVGLRDEREGEATSSSRFPPLVPPLPP</sequence>
<dbReference type="Proteomes" id="UP001057452">
    <property type="component" value="Chromosome 2"/>
</dbReference>
<keyword evidence="2" id="KW-1185">Reference proteome</keyword>
<evidence type="ECO:0000313" key="1">
    <source>
        <dbReference type="EMBL" id="KAI4831329.1"/>
    </source>
</evidence>
<proteinExistence type="predicted"/>
<dbReference type="EMBL" id="CM043786">
    <property type="protein sequence ID" value="KAI4831329.1"/>
    <property type="molecule type" value="Genomic_DNA"/>
</dbReference>
<organism evidence="1 2">
    <name type="scientific">Chaenocephalus aceratus</name>
    <name type="common">Blackfin icefish</name>
    <name type="synonym">Chaenichthys aceratus</name>
    <dbReference type="NCBI Taxonomy" id="36190"/>
    <lineage>
        <taxon>Eukaryota</taxon>
        <taxon>Metazoa</taxon>
        <taxon>Chordata</taxon>
        <taxon>Craniata</taxon>
        <taxon>Vertebrata</taxon>
        <taxon>Euteleostomi</taxon>
        <taxon>Actinopterygii</taxon>
        <taxon>Neopterygii</taxon>
        <taxon>Teleostei</taxon>
        <taxon>Neoteleostei</taxon>
        <taxon>Acanthomorphata</taxon>
        <taxon>Eupercaria</taxon>
        <taxon>Perciformes</taxon>
        <taxon>Notothenioidei</taxon>
        <taxon>Channichthyidae</taxon>
        <taxon>Chaenocephalus</taxon>
    </lineage>
</organism>
<protein>
    <submittedName>
        <fullName evidence="1">Uncharacterized protein</fullName>
    </submittedName>
</protein>
<reference evidence="1" key="1">
    <citation type="submission" date="2022-05" db="EMBL/GenBank/DDBJ databases">
        <title>Chromosome-level genome of Chaenocephalus aceratus.</title>
        <authorList>
            <person name="Park H."/>
        </authorList>
    </citation>
    <scope>NUCLEOTIDE SEQUENCE</scope>
    <source>
        <strain evidence="1">KU_202001</strain>
    </source>
</reference>
<evidence type="ECO:0000313" key="2">
    <source>
        <dbReference type="Proteomes" id="UP001057452"/>
    </source>
</evidence>
<gene>
    <name evidence="1" type="ORF">KUCAC02_000876</name>
</gene>
<comment type="caution">
    <text evidence="1">The sequence shown here is derived from an EMBL/GenBank/DDBJ whole genome shotgun (WGS) entry which is preliminary data.</text>
</comment>